<sequence length="259" mass="27585">MSSELKTERQGSTLVLTLSDPATRNTLSEQALSAGVEALNTAESNDEVRAVILRGDGKHFCAGGNLHGLAQRREAGTGAQEKLLDLLHQFVEAVNVFPKPVIAAVEGAAAGAGFSLAMTCDLVVAAEDARFILSYANVGLTPDGGATWHLGNAIPRQLLQQWIWLAEPVSARQLHTLGLVNWVTDSGQALNEALKVADRLGAMAPNAIAGGKELLQAALTATRTQQLEDERNHFIENLFHPNAGEGLAAFFDKRSPKFS</sequence>
<name>A0A3N7JTH4_9BURK</name>
<dbReference type="EMBL" id="QUSW01000008">
    <property type="protein sequence ID" value="RQP22275.1"/>
    <property type="molecule type" value="Genomic_DNA"/>
</dbReference>
<dbReference type="InterPro" id="IPR018376">
    <property type="entry name" value="Enoyl-CoA_hyd/isom_CS"/>
</dbReference>
<protein>
    <submittedName>
        <fullName evidence="3">Enoyl-CoA hydratase</fullName>
        <ecNumber evidence="3">4.2.1.17</ecNumber>
    </submittedName>
</protein>
<dbReference type="Gene3D" id="3.90.226.10">
    <property type="entry name" value="2-enoyl-CoA Hydratase, Chain A, domain 1"/>
    <property type="match status" value="1"/>
</dbReference>
<dbReference type="NCBIfam" id="NF005700">
    <property type="entry name" value="PRK07511.1"/>
    <property type="match status" value="1"/>
</dbReference>
<evidence type="ECO:0000313" key="4">
    <source>
        <dbReference type="Proteomes" id="UP000267464"/>
    </source>
</evidence>
<evidence type="ECO:0000256" key="1">
    <source>
        <dbReference type="ARBA" id="ARBA00005254"/>
    </source>
</evidence>
<keyword evidence="4" id="KW-1185">Reference proteome</keyword>
<dbReference type="GO" id="GO:0004300">
    <property type="term" value="F:enoyl-CoA hydratase activity"/>
    <property type="evidence" value="ECO:0007669"/>
    <property type="project" value="UniProtKB-EC"/>
</dbReference>
<accession>A0A3N7JTH4</accession>
<dbReference type="Pfam" id="PF00378">
    <property type="entry name" value="ECH_1"/>
    <property type="match status" value="1"/>
</dbReference>
<evidence type="ECO:0000256" key="2">
    <source>
        <dbReference type="RuleBase" id="RU003707"/>
    </source>
</evidence>
<dbReference type="PANTHER" id="PTHR43459:SF1">
    <property type="entry name" value="EG:BACN32G11.4 PROTEIN"/>
    <property type="match status" value="1"/>
</dbReference>
<dbReference type="PANTHER" id="PTHR43459">
    <property type="entry name" value="ENOYL-COA HYDRATASE"/>
    <property type="match status" value="1"/>
</dbReference>
<dbReference type="InterPro" id="IPR001753">
    <property type="entry name" value="Enoyl-CoA_hydra/iso"/>
</dbReference>
<dbReference type="AlphaFoldDB" id="A0A3N7JTH4"/>
<dbReference type="RefSeq" id="WP_124542981.1">
    <property type="nucleotide sequence ID" value="NZ_QUSW01000008.1"/>
</dbReference>
<reference evidence="3 4" key="2">
    <citation type="submission" date="2018-12" db="EMBL/GenBank/DDBJ databases">
        <title>Rhizobacter gummiphilus sp. nov., a rubber-degrading bacterium isolated from the soil of a botanical garden in Japan.</title>
        <authorList>
            <person name="Shunsuke S.S."/>
        </authorList>
    </citation>
    <scope>NUCLEOTIDE SEQUENCE [LARGE SCALE GENOMIC DNA]</scope>
    <source>
        <strain evidence="3 4">S-16</strain>
    </source>
</reference>
<reference evidence="3 4" key="1">
    <citation type="submission" date="2018-08" db="EMBL/GenBank/DDBJ databases">
        <authorList>
            <person name="Khan S.A."/>
            <person name="Jeon C.O."/>
            <person name="Chun B.H."/>
            <person name="Jeong S.E."/>
        </authorList>
    </citation>
    <scope>NUCLEOTIDE SEQUENCE [LARGE SCALE GENOMIC DNA]</scope>
    <source>
        <strain evidence="3 4">S-16</strain>
    </source>
</reference>
<dbReference type="PROSITE" id="PS00166">
    <property type="entry name" value="ENOYL_COA_HYDRATASE"/>
    <property type="match status" value="1"/>
</dbReference>
<dbReference type="Proteomes" id="UP000267464">
    <property type="component" value="Unassembled WGS sequence"/>
</dbReference>
<dbReference type="OrthoDB" id="9797151at2"/>
<dbReference type="SUPFAM" id="SSF52096">
    <property type="entry name" value="ClpP/crotonase"/>
    <property type="match status" value="1"/>
</dbReference>
<evidence type="ECO:0000313" key="3">
    <source>
        <dbReference type="EMBL" id="RQP22275.1"/>
    </source>
</evidence>
<proteinExistence type="inferred from homology"/>
<dbReference type="InterPro" id="IPR029045">
    <property type="entry name" value="ClpP/crotonase-like_dom_sf"/>
</dbReference>
<dbReference type="EC" id="4.2.1.17" evidence="3"/>
<dbReference type="Gene3D" id="1.10.12.10">
    <property type="entry name" value="Lyase 2-enoyl-coa Hydratase, Chain A, domain 2"/>
    <property type="match status" value="1"/>
</dbReference>
<dbReference type="NCBIfam" id="NF046063">
    <property type="entry name" value="oxepin_alt"/>
    <property type="match status" value="1"/>
</dbReference>
<comment type="caution">
    <text evidence="3">The sequence shown here is derived from an EMBL/GenBank/DDBJ whole genome shotgun (WGS) entry which is preliminary data.</text>
</comment>
<keyword evidence="3" id="KW-0456">Lyase</keyword>
<dbReference type="InterPro" id="IPR014748">
    <property type="entry name" value="Enoyl-CoA_hydra_C"/>
</dbReference>
<gene>
    <name evidence="3" type="ORF">DZC73_24330</name>
</gene>
<organism evidence="3 4">
    <name type="scientific">Piscinibacter terrae</name>
    <dbReference type="NCBI Taxonomy" id="2496871"/>
    <lineage>
        <taxon>Bacteria</taxon>
        <taxon>Pseudomonadati</taxon>
        <taxon>Pseudomonadota</taxon>
        <taxon>Betaproteobacteria</taxon>
        <taxon>Burkholderiales</taxon>
        <taxon>Sphaerotilaceae</taxon>
        <taxon>Piscinibacter</taxon>
    </lineage>
</organism>
<comment type="similarity">
    <text evidence="1 2">Belongs to the enoyl-CoA hydratase/isomerase family.</text>
</comment>
<dbReference type="CDD" id="cd06558">
    <property type="entry name" value="crotonase-like"/>
    <property type="match status" value="1"/>
</dbReference>